<dbReference type="GeneID" id="73470133"/>
<name>A0A8J5UYK5_9ASCO</name>
<reference evidence="1 2" key="1">
    <citation type="journal article" date="2021" name="DNA Res.">
        <title>Genome analysis of Candida subhashii reveals its hybrid nature and dual mitochondrial genome conformations.</title>
        <authorList>
            <person name="Mixao V."/>
            <person name="Hegedusova E."/>
            <person name="Saus E."/>
            <person name="Pryszcz L.P."/>
            <person name="Cillingova A."/>
            <person name="Nosek J."/>
            <person name="Gabaldon T."/>
        </authorList>
    </citation>
    <scope>NUCLEOTIDE SEQUENCE [LARGE SCALE GENOMIC DNA]</scope>
    <source>
        <strain evidence="1 2">CBS 10753</strain>
    </source>
</reference>
<evidence type="ECO:0000313" key="1">
    <source>
        <dbReference type="EMBL" id="KAG7663154.1"/>
    </source>
</evidence>
<dbReference type="AlphaFoldDB" id="A0A8J5UYK5"/>
<comment type="caution">
    <text evidence="1">The sequence shown here is derived from an EMBL/GenBank/DDBJ whole genome shotgun (WGS) entry which is preliminary data.</text>
</comment>
<gene>
    <name evidence="1" type="ORF">J8A68_003332</name>
</gene>
<dbReference type="Proteomes" id="UP000694255">
    <property type="component" value="Unassembled WGS sequence"/>
</dbReference>
<proteinExistence type="predicted"/>
<organism evidence="1 2">
    <name type="scientific">[Candida] subhashii</name>
    <dbReference type="NCBI Taxonomy" id="561895"/>
    <lineage>
        <taxon>Eukaryota</taxon>
        <taxon>Fungi</taxon>
        <taxon>Dikarya</taxon>
        <taxon>Ascomycota</taxon>
        <taxon>Saccharomycotina</taxon>
        <taxon>Pichiomycetes</taxon>
        <taxon>Debaryomycetaceae</taxon>
        <taxon>Spathaspora</taxon>
    </lineage>
</organism>
<sequence>MNGYPANFKIVTQSISPNVMLASSAFLRFNKFNFGNRMALFKFNKNIVVWSPLPYGPQVRATLSQFANSETEGGEYNITHVIVPNREHNLAAKSYKTEFPNVKIIAMENIPDMPTDYLFTSKLGNKVLKGDELASIVGGDEIIVNNFEFVYLPFHQNQELVMYEKSSKAVFEGDLLFNLGVPGSTSGKVTLEQFSPETGYPKGFNPHGGWSFMTRYMQPYSKVGGFLFRKLVNVDKSKPGLEAIYGWNFDKIVMCHGNVLTKDAKEAFKHVFL</sequence>
<dbReference type="EMBL" id="JAGSYN010000144">
    <property type="protein sequence ID" value="KAG7663154.1"/>
    <property type="molecule type" value="Genomic_DNA"/>
</dbReference>
<dbReference type="PANTHER" id="PTHR33835">
    <property type="entry name" value="YALI0C07656P"/>
    <property type="match status" value="1"/>
</dbReference>
<protein>
    <submittedName>
        <fullName evidence="1">Uncharacterized protein</fullName>
    </submittedName>
</protein>
<keyword evidence="2" id="KW-1185">Reference proteome</keyword>
<dbReference type="RefSeq" id="XP_049263386.1">
    <property type="nucleotide sequence ID" value="XM_049407177.1"/>
</dbReference>
<accession>A0A8J5UYK5</accession>
<dbReference type="OrthoDB" id="421671at2759"/>
<dbReference type="PANTHER" id="PTHR33835:SF1">
    <property type="entry name" value="METALLO-BETA-LACTAMASE DOMAIN-CONTAINING PROTEIN"/>
    <property type="match status" value="1"/>
</dbReference>
<dbReference type="InterPro" id="IPR025638">
    <property type="entry name" value="DUF4336"/>
</dbReference>
<evidence type="ECO:0000313" key="2">
    <source>
        <dbReference type="Proteomes" id="UP000694255"/>
    </source>
</evidence>